<evidence type="ECO:0000313" key="2">
    <source>
        <dbReference type="EMBL" id="KAG9461776.1"/>
    </source>
</evidence>
<accession>A0A8J6B6W4</accession>
<evidence type="ECO:0000256" key="1">
    <source>
        <dbReference type="SAM" id="MobiDB-lite"/>
    </source>
</evidence>
<name>A0A8J6B6W4_ELECQ</name>
<proteinExistence type="predicted"/>
<feature type="region of interest" description="Disordered" evidence="1">
    <location>
        <begin position="1"/>
        <end position="22"/>
    </location>
</feature>
<comment type="caution">
    <text evidence="2">The sequence shown here is derived from an EMBL/GenBank/DDBJ whole genome shotgun (WGS) entry which is preliminary data.</text>
</comment>
<organism evidence="2 3">
    <name type="scientific">Eleutherodactylus coqui</name>
    <name type="common">Puerto Rican coqui</name>
    <dbReference type="NCBI Taxonomy" id="57060"/>
    <lineage>
        <taxon>Eukaryota</taxon>
        <taxon>Metazoa</taxon>
        <taxon>Chordata</taxon>
        <taxon>Craniata</taxon>
        <taxon>Vertebrata</taxon>
        <taxon>Euteleostomi</taxon>
        <taxon>Amphibia</taxon>
        <taxon>Batrachia</taxon>
        <taxon>Anura</taxon>
        <taxon>Neobatrachia</taxon>
        <taxon>Hyloidea</taxon>
        <taxon>Eleutherodactylidae</taxon>
        <taxon>Eleutherodactylinae</taxon>
        <taxon>Eleutherodactylus</taxon>
        <taxon>Eleutherodactylus</taxon>
    </lineage>
</organism>
<dbReference type="Proteomes" id="UP000770717">
    <property type="component" value="Unassembled WGS sequence"/>
</dbReference>
<sequence length="160" mass="17658">MAKEANRGAGMAEFRHQPHEEAGIRELKTPKTSHIDAPKSLQHLLLALHSQVTTYWATYYPWRLGVVCGSQTAVGGGSHNTLVPTLLLQHILYSSNIQSCSSHHFHMLSPFTITSGATSSVWMLHVEIFYMAQALTLSQHPPYRASQAGDYKVPPHTANA</sequence>
<evidence type="ECO:0000313" key="3">
    <source>
        <dbReference type="Proteomes" id="UP000770717"/>
    </source>
</evidence>
<dbReference type="AlphaFoldDB" id="A0A8J6B6W4"/>
<reference evidence="2" key="1">
    <citation type="thesis" date="2020" institute="ProQuest LLC" country="789 East Eisenhower Parkway, Ann Arbor, MI, USA">
        <title>Comparative Genomics and Chromosome Evolution.</title>
        <authorList>
            <person name="Mudd A.B."/>
        </authorList>
    </citation>
    <scope>NUCLEOTIDE SEQUENCE</scope>
    <source>
        <strain evidence="2">HN-11 Male</strain>
        <tissue evidence="2">Kidney and liver</tissue>
    </source>
</reference>
<feature type="compositionally biased region" description="Basic and acidic residues" evidence="1">
    <location>
        <begin position="13"/>
        <end position="22"/>
    </location>
</feature>
<dbReference type="EMBL" id="WNTK01016707">
    <property type="protein sequence ID" value="KAG9461776.1"/>
    <property type="molecule type" value="Genomic_DNA"/>
</dbReference>
<keyword evidence="3" id="KW-1185">Reference proteome</keyword>
<protein>
    <submittedName>
        <fullName evidence="2">Uncharacterized protein</fullName>
    </submittedName>
</protein>
<gene>
    <name evidence="2" type="ORF">GDO78_015792</name>
</gene>